<dbReference type="GO" id="GO:0020037">
    <property type="term" value="F:heme binding"/>
    <property type="evidence" value="ECO:0007669"/>
    <property type="project" value="InterPro"/>
</dbReference>
<reference evidence="9 11" key="1">
    <citation type="journal article" date="2012" name="Nat. Biotechnol.">
        <title>Reference genome sequence of the model plant Setaria.</title>
        <authorList>
            <person name="Bennetzen J.L."/>
            <person name="Schmutz J."/>
            <person name="Wang H."/>
            <person name="Percifield R."/>
            <person name="Hawkins J."/>
            <person name="Pontaroli A.C."/>
            <person name="Estep M."/>
            <person name="Feng L."/>
            <person name="Vaughn J.N."/>
            <person name="Grimwood J."/>
            <person name="Jenkins J."/>
            <person name="Barry K."/>
            <person name="Lindquist E."/>
            <person name="Hellsten U."/>
            <person name="Deshpande S."/>
            <person name="Wang X."/>
            <person name="Wu X."/>
            <person name="Mitros T."/>
            <person name="Triplett J."/>
            <person name="Yang X."/>
            <person name="Ye C.Y."/>
            <person name="Mauro-Herrera M."/>
            <person name="Wang L."/>
            <person name="Li P."/>
            <person name="Sharma M."/>
            <person name="Sharma R."/>
            <person name="Ronald P.C."/>
            <person name="Panaud O."/>
            <person name="Kellogg E.A."/>
            <person name="Brutnell T.P."/>
            <person name="Doust A.N."/>
            <person name="Tuskan G.A."/>
            <person name="Rokhsar D."/>
            <person name="Devos K.M."/>
        </authorList>
    </citation>
    <scope>NUCLEOTIDE SEQUENCE [LARGE SCALE GENOMIC DNA]</scope>
    <source>
        <strain evidence="11">cv. Yugu1</strain>
        <strain evidence="9">Yugu1</strain>
    </source>
</reference>
<sequence>MNLNRAKSLVIEMDASAILFLVCISVGFFLVHKILVSGKATSTSNARRPPGPARVPLLGNILDLRGAELHHALARLAGVYGPIMSLKLGTSNAIVVSSAAAARDVLQKHDHILVGRAVNDAARALGSHELSMLWLPASSPLFKRLRAVCNNHLFSARGLDATKAVREEKVRELVGFLRSRYAGQAVEVGSVVLSGMLNLMSNVLFSEDVADLSSDHAQELETLINDMIEEITKPNLSDLFPVLAPLDLQSRRRNNTVYMKKLYDFMDRVICRRQSAGGEKKVDFLDVLLRLHSEDQFSLQSVNSFLLDLFVAGTATTSLTVQWTLAELLRHPAVMSKVRGELQEVLGAKEYPDESDIDKLPYLRTVVMEIMRLHSPSPIMMPHVAMADGAEVGGFVVPKGTIVIVNVWAIMRDPASWEQPEAFMPERFRGTGLDFRGGDTAFLPFGSGRRLCPGMPMATRSLTLILASVLHAFEWSLHDGMQPCDVDVRERFSTSLNMVTPLKAVPTPVCH</sequence>
<dbReference type="EMBL" id="CM003529">
    <property type="protein sequence ID" value="RCV10905.1"/>
    <property type="molecule type" value="Genomic_DNA"/>
</dbReference>
<reference evidence="9" key="2">
    <citation type="submission" date="2015-07" db="EMBL/GenBank/DDBJ databases">
        <authorList>
            <person name="Noorani M."/>
        </authorList>
    </citation>
    <scope>NUCLEOTIDE SEQUENCE</scope>
    <source>
        <strain evidence="9">Yugu1</strain>
    </source>
</reference>
<keyword evidence="8" id="KW-1133">Transmembrane helix</keyword>
<feature type="binding site" description="axial binding residue" evidence="6">
    <location>
        <position position="452"/>
    </location>
    <ligand>
        <name>heme</name>
        <dbReference type="ChEBI" id="CHEBI:30413"/>
    </ligand>
    <ligandPart>
        <name>Fe</name>
        <dbReference type="ChEBI" id="CHEBI:18248"/>
    </ligandPart>
</feature>
<dbReference type="STRING" id="4555.K3ZSG1"/>
<dbReference type="InterPro" id="IPR002401">
    <property type="entry name" value="Cyt_P450_E_grp-I"/>
</dbReference>
<dbReference type="GO" id="GO:0005506">
    <property type="term" value="F:iron ion binding"/>
    <property type="evidence" value="ECO:0007669"/>
    <property type="project" value="InterPro"/>
</dbReference>
<accession>K3ZSG1</accession>
<dbReference type="HOGENOM" id="CLU_001570_4_2_1"/>
<dbReference type="RefSeq" id="XP_004956319.1">
    <property type="nucleotide sequence ID" value="XM_004956262.3"/>
</dbReference>
<evidence type="ECO:0000313" key="9">
    <source>
        <dbReference type="EMBL" id="RCV10905.1"/>
    </source>
</evidence>
<protein>
    <recommendedName>
        <fullName evidence="12">Cytochrome P450</fullName>
    </recommendedName>
</protein>
<keyword evidence="4 7" id="KW-0560">Oxidoreductase</keyword>
<keyword evidence="2 6" id="KW-0479">Metal-binding</keyword>
<dbReference type="OMA" id="RNANDCK"/>
<dbReference type="FunFam" id="1.10.630.10:FF:000007">
    <property type="entry name" value="Cytochrome P450 76C4"/>
    <property type="match status" value="1"/>
</dbReference>
<evidence type="ECO:0000256" key="8">
    <source>
        <dbReference type="SAM" id="Phobius"/>
    </source>
</evidence>
<keyword evidence="5 6" id="KW-0408">Iron</keyword>
<dbReference type="GO" id="GO:0051502">
    <property type="term" value="P:diterpene phytoalexin biosynthetic process"/>
    <property type="evidence" value="ECO:0007669"/>
    <property type="project" value="UniProtKB-ARBA"/>
</dbReference>
<dbReference type="InterPro" id="IPR017972">
    <property type="entry name" value="Cyt_P450_CS"/>
</dbReference>
<proteinExistence type="inferred from homology"/>
<dbReference type="EnsemblPlants" id="KQL23766">
    <property type="protein sequence ID" value="KQL23766"/>
    <property type="gene ID" value="SETIT_029541mg"/>
</dbReference>
<dbReference type="InterPro" id="IPR036396">
    <property type="entry name" value="Cyt_P450_sf"/>
</dbReference>
<feature type="transmembrane region" description="Helical" evidence="8">
    <location>
        <begin position="9"/>
        <end position="31"/>
    </location>
</feature>
<dbReference type="Proteomes" id="UP000004995">
    <property type="component" value="Unassembled WGS sequence"/>
</dbReference>
<dbReference type="GO" id="GO:0016709">
    <property type="term" value="F:oxidoreductase activity, acting on paired donors, with incorporation or reduction of molecular oxygen, NAD(P)H as one donor, and incorporation of one atom of oxygen"/>
    <property type="evidence" value="ECO:0000318"/>
    <property type="project" value="GO_Central"/>
</dbReference>
<dbReference type="Gramene" id="KQL23766">
    <property type="protein sequence ID" value="KQL23766"/>
    <property type="gene ID" value="SETIT_029541mg"/>
</dbReference>
<keyword evidence="11" id="KW-1185">Reference proteome</keyword>
<comment type="cofactor">
    <cofactor evidence="6">
        <name>heme</name>
        <dbReference type="ChEBI" id="CHEBI:30413"/>
    </cofactor>
</comment>
<name>K3ZSG1_SETIT</name>
<dbReference type="InterPro" id="IPR001128">
    <property type="entry name" value="Cyt_P450"/>
</dbReference>
<reference evidence="10" key="3">
    <citation type="submission" date="2018-08" db="UniProtKB">
        <authorList>
            <consortium name="EnsemblPlants"/>
        </authorList>
    </citation>
    <scope>IDENTIFICATION</scope>
    <source>
        <strain evidence="10">Yugu1</strain>
    </source>
</reference>
<dbReference type="CDD" id="cd11073">
    <property type="entry name" value="CYP76-like"/>
    <property type="match status" value="1"/>
</dbReference>
<dbReference type="Pfam" id="PF00067">
    <property type="entry name" value="p450"/>
    <property type="match status" value="1"/>
</dbReference>
<keyword evidence="8" id="KW-0812">Transmembrane</keyword>
<organism evidence="9">
    <name type="scientific">Setaria italica</name>
    <name type="common">Foxtail millet</name>
    <name type="synonym">Panicum italicum</name>
    <dbReference type="NCBI Taxonomy" id="4555"/>
    <lineage>
        <taxon>Eukaryota</taxon>
        <taxon>Viridiplantae</taxon>
        <taxon>Streptophyta</taxon>
        <taxon>Embryophyta</taxon>
        <taxon>Tracheophyta</taxon>
        <taxon>Spermatophyta</taxon>
        <taxon>Magnoliopsida</taxon>
        <taxon>Liliopsida</taxon>
        <taxon>Poales</taxon>
        <taxon>Poaceae</taxon>
        <taxon>PACMAD clade</taxon>
        <taxon>Panicoideae</taxon>
        <taxon>Panicodae</taxon>
        <taxon>Paniceae</taxon>
        <taxon>Cenchrinae</taxon>
        <taxon>Setaria</taxon>
    </lineage>
</organism>
<dbReference type="PRINTS" id="PR00463">
    <property type="entry name" value="EP450I"/>
</dbReference>
<dbReference type="PANTHER" id="PTHR47950:SF48">
    <property type="entry name" value="CYTOCHROME P450 FAMILY PROTEIN, EXPRESSED"/>
    <property type="match status" value="1"/>
</dbReference>
<keyword evidence="3" id="KW-0611">Plant defense</keyword>
<evidence type="ECO:0000256" key="4">
    <source>
        <dbReference type="ARBA" id="ARBA00023002"/>
    </source>
</evidence>
<dbReference type="PRINTS" id="PR00385">
    <property type="entry name" value="P450"/>
</dbReference>
<keyword evidence="8" id="KW-0472">Membrane</keyword>
<evidence type="ECO:0000256" key="2">
    <source>
        <dbReference type="ARBA" id="ARBA00022723"/>
    </source>
</evidence>
<keyword evidence="7" id="KW-0503">Monooxygenase</keyword>
<dbReference type="SUPFAM" id="SSF48264">
    <property type="entry name" value="Cytochrome P450"/>
    <property type="match status" value="1"/>
</dbReference>
<evidence type="ECO:0000256" key="1">
    <source>
        <dbReference type="ARBA" id="ARBA00010617"/>
    </source>
</evidence>
<evidence type="ECO:0000256" key="5">
    <source>
        <dbReference type="ARBA" id="ARBA00023004"/>
    </source>
</evidence>
<evidence type="ECO:0000256" key="3">
    <source>
        <dbReference type="ARBA" id="ARBA00022821"/>
    </source>
</evidence>
<evidence type="ECO:0000256" key="7">
    <source>
        <dbReference type="RuleBase" id="RU000461"/>
    </source>
</evidence>
<keyword evidence="6 7" id="KW-0349">Heme</keyword>
<evidence type="ECO:0008006" key="12">
    <source>
        <dbReference type="Google" id="ProtNLM"/>
    </source>
</evidence>
<dbReference type="EMBL" id="AGNK02000919">
    <property type="status" value="NOT_ANNOTATED_CDS"/>
    <property type="molecule type" value="Genomic_DNA"/>
</dbReference>
<dbReference type="GO" id="GO:0006952">
    <property type="term" value="P:defense response"/>
    <property type="evidence" value="ECO:0007669"/>
    <property type="project" value="UniProtKB-KW"/>
</dbReference>
<dbReference type="PANTHER" id="PTHR47950">
    <property type="entry name" value="CYTOCHROME P450, FAMILY 76, SUBFAMILY C, POLYPEPTIDE 5-RELATED"/>
    <property type="match status" value="1"/>
</dbReference>
<dbReference type="GeneID" id="101774126"/>
<dbReference type="OrthoDB" id="2789670at2759"/>
<dbReference type="Gene3D" id="1.10.630.10">
    <property type="entry name" value="Cytochrome P450"/>
    <property type="match status" value="1"/>
</dbReference>
<dbReference type="PROSITE" id="PS00086">
    <property type="entry name" value="CYTOCHROME_P450"/>
    <property type="match status" value="1"/>
</dbReference>
<dbReference type="KEGG" id="sita:101774126"/>
<dbReference type="GO" id="GO:0016020">
    <property type="term" value="C:membrane"/>
    <property type="evidence" value="ECO:0000318"/>
    <property type="project" value="GO_Central"/>
</dbReference>
<evidence type="ECO:0000313" key="11">
    <source>
        <dbReference type="Proteomes" id="UP000004995"/>
    </source>
</evidence>
<gene>
    <name evidence="10" type="primary">LOC101774126</name>
    <name evidence="9" type="ORF">SETIT_2G145700v2</name>
</gene>
<dbReference type="AlphaFoldDB" id="K3ZSG1"/>
<evidence type="ECO:0000256" key="6">
    <source>
        <dbReference type="PIRSR" id="PIRSR602401-1"/>
    </source>
</evidence>
<dbReference type="eggNOG" id="KOG0156">
    <property type="taxonomic scope" value="Eukaryota"/>
</dbReference>
<comment type="similarity">
    <text evidence="1 7">Belongs to the cytochrome P450 family.</text>
</comment>
<evidence type="ECO:0000313" key="10">
    <source>
        <dbReference type="EnsemblPlants" id="KQL23766"/>
    </source>
</evidence>